<evidence type="ECO:0000256" key="3">
    <source>
        <dbReference type="ARBA" id="ARBA00022777"/>
    </source>
</evidence>
<sequence>MTFQTQLDELLYLYKKHYMISYRKDELNSSSQLMALQSQINPHFLYNTLESIRAQAELDDALQISEMTEALAAYFRYNINRGGDVVPLEDELANISNYLHIQQFRFGERFSISFMIDGDRNTINNQAIPKLTIQPIVENAIYHGLEETLTSGKITIRVTETEKRILLSISDNGKGIDYEQLEMIHRDLQADTSASGSERTTGIALSNIHRRIQLLFGDSFGIALESTPMVGTTVHITMPKQAYQEENK</sequence>
<dbReference type="GO" id="GO:0000155">
    <property type="term" value="F:phosphorelay sensor kinase activity"/>
    <property type="evidence" value="ECO:0007669"/>
    <property type="project" value="InterPro"/>
</dbReference>
<evidence type="ECO:0000256" key="1">
    <source>
        <dbReference type="ARBA" id="ARBA00000085"/>
    </source>
</evidence>
<dbReference type="InterPro" id="IPR005467">
    <property type="entry name" value="His_kinase_dom"/>
</dbReference>
<dbReference type="InterPro" id="IPR010559">
    <property type="entry name" value="Sig_transdc_His_kin_internal"/>
</dbReference>
<dbReference type="eggNOG" id="COG2972">
    <property type="taxonomic scope" value="Bacteria"/>
</dbReference>
<comment type="catalytic activity">
    <reaction evidence="1">
        <text>ATP + protein L-histidine = ADP + protein N-phospho-L-histidine.</text>
        <dbReference type="EC" id="2.7.13.3"/>
    </reaction>
</comment>
<keyword evidence="7" id="KW-1185">Reference proteome</keyword>
<dbReference type="InterPro" id="IPR036890">
    <property type="entry name" value="HATPase_C_sf"/>
</dbReference>
<organism evidence="6 7">
    <name type="scientific">[Clostridium] hylemonae DSM 15053</name>
    <dbReference type="NCBI Taxonomy" id="553973"/>
    <lineage>
        <taxon>Bacteria</taxon>
        <taxon>Bacillati</taxon>
        <taxon>Bacillota</taxon>
        <taxon>Clostridia</taxon>
        <taxon>Lachnospirales</taxon>
        <taxon>Lachnospiraceae</taxon>
    </lineage>
</organism>
<dbReference type="SUPFAM" id="SSF55874">
    <property type="entry name" value="ATPase domain of HSP90 chaperone/DNA topoisomerase II/histidine kinase"/>
    <property type="match status" value="1"/>
</dbReference>
<name>C0C5Z3_9FIRM</name>
<dbReference type="Proteomes" id="UP000004893">
    <property type="component" value="Unassembled WGS sequence"/>
</dbReference>
<dbReference type="Gene3D" id="3.30.565.10">
    <property type="entry name" value="Histidine kinase-like ATPase, C-terminal domain"/>
    <property type="match status" value="1"/>
</dbReference>
<comment type="caution">
    <text evidence="6">The sequence shown here is derived from an EMBL/GenBank/DDBJ whole genome shotgun (WGS) entry which is preliminary data.</text>
</comment>
<dbReference type="InterPro" id="IPR004358">
    <property type="entry name" value="Sig_transdc_His_kin-like_C"/>
</dbReference>
<evidence type="ECO:0000256" key="4">
    <source>
        <dbReference type="ARBA" id="ARBA00023012"/>
    </source>
</evidence>
<dbReference type="PRINTS" id="PR00344">
    <property type="entry name" value="BCTRLSENSOR"/>
</dbReference>
<dbReference type="InterPro" id="IPR050640">
    <property type="entry name" value="Bact_2-comp_sensor_kinase"/>
</dbReference>
<dbReference type="Pfam" id="PF06580">
    <property type="entry name" value="His_kinase"/>
    <property type="match status" value="1"/>
</dbReference>
<keyword evidence="3 6" id="KW-0418">Kinase</keyword>
<dbReference type="EC" id="2.7.13.3" evidence="2"/>
<keyword evidence="4" id="KW-0902">Two-component regulatory system</keyword>
<dbReference type="InterPro" id="IPR003594">
    <property type="entry name" value="HATPase_dom"/>
</dbReference>
<protein>
    <recommendedName>
        <fullName evidence="2">histidine kinase</fullName>
        <ecNumber evidence="2">2.7.13.3</ecNumber>
    </recommendedName>
</protein>
<evidence type="ECO:0000259" key="5">
    <source>
        <dbReference type="PROSITE" id="PS50109"/>
    </source>
</evidence>
<gene>
    <name evidence="6" type="ORF">CLOHYLEM_07530</name>
</gene>
<dbReference type="EMBL" id="ABYI02000041">
    <property type="protein sequence ID" value="EEG72527.1"/>
    <property type="molecule type" value="Genomic_DNA"/>
</dbReference>
<evidence type="ECO:0000256" key="2">
    <source>
        <dbReference type="ARBA" id="ARBA00012438"/>
    </source>
</evidence>
<dbReference type="PANTHER" id="PTHR34220:SF7">
    <property type="entry name" value="SENSOR HISTIDINE KINASE YPDA"/>
    <property type="match status" value="1"/>
</dbReference>
<dbReference type="AlphaFoldDB" id="C0C5Z3"/>
<keyword evidence="3 6" id="KW-0808">Transferase</keyword>
<proteinExistence type="predicted"/>
<dbReference type="HOGENOM" id="CLU_020473_2_0_9"/>
<dbReference type="PANTHER" id="PTHR34220">
    <property type="entry name" value="SENSOR HISTIDINE KINASE YPDA"/>
    <property type="match status" value="1"/>
</dbReference>
<dbReference type="PROSITE" id="PS50109">
    <property type="entry name" value="HIS_KIN"/>
    <property type="match status" value="1"/>
</dbReference>
<dbReference type="Pfam" id="PF02518">
    <property type="entry name" value="HATPase_c"/>
    <property type="match status" value="1"/>
</dbReference>
<dbReference type="STRING" id="553973.CLOHYLEM_07530"/>
<evidence type="ECO:0000313" key="6">
    <source>
        <dbReference type="EMBL" id="EEG72527.1"/>
    </source>
</evidence>
<evidence type="ECO:0000313" key="7">
    <source>
        <dbReference type="Proteomes" id="UP000004893"/>
    </source>
</evidence>
<dbReference type="SMART" id="SM00387">
    <property type="entry name" value="HATPase_c"/>
    <property type="match status" value="1"/>
</dbReference>
<dbReference type="GO" id="GO:0016020">
    <property type="term" value="C:membrane"/>
    <property type="evidence" value="ECO:0007669"/>
    <property type="project" value="InterPro"/>
</dbReference>
<reference evidence="6" key="2">
    <citation type="submission" date="2013-06" db="EMBL/GenBank/DDBJ databases">
        <title>Draft genome sequence of Clostridium hylemonae (DSM 15053).</title>
        <authorList>
            <person name="Sudarsanam P."/>
            <person name="Ley R."/>
            <person name="Guruge J."/>
            <person name="Turnbaugh P.J."/>
            <person name="Mahowald M."/>
            <person name="Liep D."/>
            <person name="Gordon J."/>
        </authorList>
    </citation>
    <scope>NUCLEOTIDE SEQUENCE</scope>
    <source>
        <strain evidence="6">DSM 15053</strain>
    </source>
</reference>
<reference evidence="6" key="1">
    <citation type="submission" date="2009-02" db="EMBL/GenBank/DDBJ databases">
        <authorList>
            <person name="Fulton L."/>
            <person name="Clifton S."/>
            <person name="Fulton B."/>
            <person name="Xu J."/>
            <person name="Minx P."/>
            <person name="Pepin K.H."/>
            <person name="Johnson M."/>
            <person name="Bhonagiri V."/>
            <person name="Nash W.E."/>
            <person name="Mardis E.R."/>
            <person name="Wilson R.K."/>
        </authorList>
    </citation>
    <scope>NUCLEOTIDE SEQUENCE [LARGE SCALE GENOMIC DNA]</scope>
    <source>
        <strain evidence="6">DSM 15053</strain>
    </source>
</reference>
<feature type="domain" description="Histidine kinase" evidence="5">
    <location>
        <begin position="133"/>
        <end position="242"/>
    </location>
</feature>
<accession>C0C5Z3</accession>